<reference evidence="4" key="1">
    <citation type="submission" date="2016-01" db="EMBL/GenBank/DDBJ databases">
        <authorList>
            <person name="Mitreva M."/>
            <person name="Pepin K.H."/>
            <person name="Mihindukulasuriya K.A."/>
            <person name="Fulton R."/>
            <person name="Fronick C."/>
            <person name="O'Laughlin M."/>
            <person name="Miner T."/>
            <person name="Herter B."/>
            <person name="Rosa B.A."/>
            <person name="Cordes M."/>
            <person name="Tomlinson C."/>
            <person name="Wollam A."/>
            <person name="Palsikar V.B."/>
            <person name="Mardis E.R."/>
            <person name="Wilson R.K."/>
        </authorList>
    </citation>
    <scope>NUCLEOTIDE SEQUENCE [LARGE SCALE GENOMIC DNA]</scope>
    <source>
        <strain evidence="4">MJR8151</strain>
    </source>
</reference>
<organism evidence="3 4">
    <name type="scientific">Anaerococcus tetradius</name>
    <dbReference type="NCBI Taxonomy" id="33036"/>
    <lineage>
        <taxon>Bacteria</taxon>
        <taxon>Bacillati</taxon>
        <taxon>Bacillota</taxon>
        <taxon>Tissierellia</taxon>
        <taxon>Tissierellales</taxon>
        <taxon>Peptoniphilaceae</taxon>
        <taxon>Anaerococcus</taxon>
    </lineage>
</organism>
<dbReference type="InterPro" id="IPR000644">
    <property type="entry name" value="CBS_dom"/>
</dbReference>
<dbReference type="InterPro" id="IPR046342">
    <property type="entry name" value="CBS_dom_sf"/>
</dbReference>
<evidence type="ECO:0000313" key="4">
    <source>
        <dbReference type="Proteomes" id="UP000070383"/>
    </source>
</evidence>
<comment type="caution">
    <text evidence="3">The sequence shown here is derived from an EMBL/GenBank/DDBJ whole genome shotgun (WGS) entry which is preliminary data.</text>
</comment>
<keyword evidence="4" id="KW-1185">Reference proteome</keyword>
<dbReference type="STRING" id="33036.HMPREF3200_01455"/>
<dbReference type="PATRIC" id="fig|33036.3.peg.1441"/>
<dbReference type="OrthoDB" id="2375431at2"/>
<evidence type="ECO:0000313" key="3">
    <source>
        <dbReference type="EMBL" id="KWZ77460.1"/>
    </source>
</evidence>
<evidence type="ECO:0000259" key="2">
    <source>
        <dbReference type="PROSITE" id="PS51371"/>
    </source>
</evidence>
<keyword evidence="1" id="KW-0129">CBS domain</keyword>
<dbReference type="InterPro" id="IPR048125">
    <property type="entry name" value="CBS_CbpB"/>
</dbReference>
<dbReference type="EMBL" id="LRPM01000049">
    <property type="protein sequence ID" value="KWZ77460.1"/>
    <property type="molecule type" value="Genomic_DNA"/>
</dbReference>
<accession>A0A133KD55</accession>
<dbReference type="Proteomes" id="UP000070383">
    <property type="component" value="Unassembled WGS sequence"/>
</dbReference>
<dbReference type="SUPFAM" id="SSF54631">
    <property type="entry name" value="CBS-domain pair"/>
    <property type="match status" value="1"/>
</dbReference>
<sequence length="159" mass="18365">MISKKFKDMFYRPTENLMIPASEVAICHEEDSLLHAVLVLSNSGYQIIPVVDDDNHVRGLISISCIVTSFDNLSLFDEDKLASIKVKEVMNQVVPMLFDNYDLEDVLRLLINNNFVCITLKNGYFLGIIPRKIALERFTHIAHNIENEYELKEIEKEYI</sequence>
<protein>
    <submittedName>
        <fullName evidence="3">CBS domain protein</fullName>
    </submittedName>
</protein>
<dbReference type="NCBIfam" id="NF041630">
    <property type="entry name" value="CBS_CbpB"/>
    <property type="match status" value="1"/>
</dbReference>
<dbReference type="AlphaFoldDB" id="A0A133KD55"/>
<gene>
    <name evidence="3" type="ORF">HMPREF3200_01455</name>
</gene>
<dbReference type="PROSITE" id="PS51371">
    <property type="entry name" value="CBS"/>
    <property type="match status" value="1"/>
</dbReference>
<evidence type="ECO:0000256" key="1">
    <source>
        <dbReference type="PROSITE-ProRule" id="PRU00703"/>
    </source>
</evidence>
<name>A0A133KD55_9FIRM</name>
<dbReference type="Pfam" id="PF00571">
    <property type="entry name" value="CBS"/>
    <property type="match status" value="2"/>
</dbReference>
<dbReference type="Gene3D" id="3.10.580.10">
    <property type="entry name" value="CBS-domain"/>
    <property type="match status" value="1"/>
</dbReference>
<feature type="domain" description="CBS" evidence="2">
    <location>
        <begin position="18"/>
        <end position="78"/>
    </location>
</feature>
<dbReference type="RefSeq" id="WP_004836160.1">
    <property type="nucleotide sequence ID" value="NZ_CAMPNK010000001.1"/>
</dbReference>
<proteinExistence type="predicted"/>